<sequence length="76" mass="8281">MGSSLAQPWSTRAVRLLVAKLNFSLSCYSANHLTSVSTAPDSNALSTVVDPVALHAYRYNFWKLPKPKTLGNEALC</sequence>
<evidence type="ECO:0000313" key="2">
    <source>
        <dbReference type="Proteomes" id="UP001497512"/>
    </source>
</evidence>
<organism evidence="1 2">
    <name type="scientific">Sphagnum troendelagicum</name>
    <dbReference type="NCBI Taxonomy" id="128251"/>
    <lineage>
        <taxon>Eukaryota</taxon>
        <taxon>Viridiplantae</taxon>
        <taxon>Streptophyta</taxon>
        <taxon>Embryophyta</taxon>
        <taxon>Bryophyta</taxon>
        <taxon>Sphagnophytina</taxon>
        <taxon>Sphagnopsida</taxon>
        <taxon>Sphagnales</taxon>
        <taxon>Sphagnaceae</taxon>
        <taxon>Sphagnum</taxon>
    </lineage>
</organism>
<evidence type="ECO:0000313" key="1">
    <source>
        <dbReference type="EMBL" id="CAK9206091.1"/>
    </source>
</evidence>
<gene>
    <name evidence="1" type="ORF">CSSPTR1EN2_LOCUS8175</name>
</gene>
<evidence type="ECO:0008006" key="3">
    <source>
        <dbReference type="Google" id="ProtNLM"/>
    </source>
</evidence>
<keyword evidence="2" id="KW-1185">Reference proteome</keyword>
<name>A0ABP0TVK9_9BRYO</name>
<accession>A0ABP0TVK9</accession>
<reference evidence="1" key="1">
    <citation type="submission" date="2024-02" db="EMBL/GenBank/DDBJ databases">
        <authorList>
            <consortium name="ELIXIR-Norway"/>
            <consortium name="Elixir Norway"/>
        </authorList>
    </citation>
    <scope>NUCLEOTIDE SEQUENCE</scope>
</reference>
<proteinExistence type="predicted"/>
<protein>
    <recommendedName>
        <fullName evidence="3">Secreted protein</fullName>
    </recommendedName>
</protein>
<dbReference type="EMBL" id="OZ019907">
    <property type="protein sequence ID" value="CAK9206091.1"/>
    <property type="molecule type" value="Genomic_DNA"/>
</dbReference>
<dbReference type="Proteomes" id="UP001497512">
    <property type="component" value="Chromosome 15"/>
</dbReference>